<sequence length="104" mass="11989">MADLTQTEWREKLENDSNAVLIDVRTEQEIDEGYIPKALHMDIYQGQTFMDKVQELDKDKTYYIYCRSGGRSAQACAIMNQLGFNKTYNLLGGFSEWQGAITHK</sequence>
<dbReference type="Proteomes" id="UP000236641">
    <property type="component" value="Unassembled WGS sequence"/>
</dbReference>
<dbReference type="CDD" id="cd00158">
    <property type="entry name" value="RHOD"/>
    <property type="match status" value="1"/>
</dbReference>
<dbReference type="OrthoDB" id="9808735at2"/>
<dbReference type="InterPro" id="IPR001763">
    <property type="entry name" value="Rhodanese-like_dom"/>
</dbReference>
<dbReference type="RefSeq" id="WP_103051465.1">
    <property type="nucleotide sequence ID" value="NZ_POWF01000002.1"/>
</dbReference>
<dbReference type="InterPro" id="IPR036873">
    <property type="entry name" value="Rhodanese-like_dom_sf"/>
</dbReference>
<dbReference type="EMBL" id="POWF01000002">
    <property type="protein sequence ID" value="PNQ73768.1"/>
    <property type="molecule type" value="Genomic_DNA"/>
</dbReference>
<feature type="domain" description="Rhodanese" evidence="1">
    <location>
        <begin position="15"/>
        <end position="102"/>
    </location>
</feature>
<dbReference type="AlphaFoldDB" id="A0A2K1E0G6"/>
<keyword evidence="3" id="KW-1185">Reference proteome</keyword>
<organism evidence="2 3">
    <name type="scientific">Hanstruepera neustonica</name>
    <dbReference type="NCBI Taxonomy" id="1445657"/>
    <lineage>
        <taxon>Bacteria</taxon>
        <taxon>Pseudomonadati</taxon>
        <taxon>Bacteroidota</taxon>
        <taxon>Flavobacteriia</taxon>
        <taxon>Flavobacteriales</taxon>
        <taxon>Flavobacteriaceae</taxon>
        <taxon>Hanstruepera</taxon>
    </lineage>
</organism>
<dbReference type="Gene3D" id="3.40.250.10">
    <property type="entry name" value="Rhodanese-like domain"/>
    <property type="match status" value="1"/>
</dbReference>
<evidence type="ECO:0000313" key="2">
    <source>
        <dbReference type="EMBL" id="PNQ73768.1"/>
    </source>
</evidence>
<name>A0A2K1E0G6_9FLAO</name>
<dbReference type="SUPFAM" id="SSF52821">
    <property type="entry name" value="Rhodanese/Cell cycle control phosphatase"/>
    <property type="match status" value="1"/>
</dbReference>
<accession>A0A2K1E0G6</accession>
<proteinExistence type="predicted"/>
<dbReference type="PANTHER" id="PTHR43031:SF1">
    <property type="entry name" value="PYRIDINE NUCLEOTIDE-DISULPHIDE OXIDOREDUCTASE"/>
    <property type="match status" value="1"/>
</dbReference>
<dbReference type="Pfam" id="PF00581">
    <property type="entry name" value="Rhodanese"/>
    <property type="match status" value="1"/>
</dbReference>
<comment type="caution">
    <text evidence="2">The sequence shown here is derived from an EMBL/GenBank/DDBJ whole genome shotgun (WGS) entry which is preliminary data.</text>
</comment>
<dbReference type="PANTHER" id="PTHR43031">
    <property type="entry name" value="FAD-DEPENDENT OXIDOREDUCTASE"/>
    <property type="match status" value="1"/>
</dbReference>
<dbReference type="InterPro" id="IPR050229">
    <property type="entry name" value="GlpE_sulfurtransferase"/>
</dbReference>
<protein>
    <submittedName>
        <fullName evidence="2">Rhodanese-like domain-containing protein</fullName>
    </submittedName>
</protein>
<dbReference type="SMART" id="SM00450">
    <property type="entry name" value="RHOD"/>
    <property type="match status" value="1"/>
</dbReference>
<reference evidence="2 3" key="1">
    <citation type="submission" date="2018-01" db="EMBL/GenBank/DDBJ databases">
        <title>The draft genome of Hanstruepera neustonica JCM19743.</title>
        <authorList>
            <person name="He R.-H."/>
            <person name="Du Z.-J."/>
        </authorList>
    </citation>
    <scope>NUCLEOTIDE SEQUENCE [LARGE SCALE GENOMIC DNA]</scope>
    <source>
        <strain evidence="2 3">JCM19743</strain>
    </source>
</reference>
<evidence type="ECO:0000259" key="1">
    <source>
        <dbReference type="PROSITE" id="PS50206"/>
    </source>
</evidence>
<evidence type="ECO:0000313" key="3">
    <source>
        <dbReference type="Proteomes" id="UP000236641"/>
    </source>
</evidence>
<gene>
    <name evidence="2" type="ORF">C1T31_05390</name>
</gene>
<dbReference type="PROSITE" id="PS50206">
    <property type="entry name" value="RHODANESE_3"/>
    <property type="match status" value="1"/>
</dbReference>